<dbReference type="SFLD" id="SFLDS00019">
    <property type="entry name" value="Glutathione_Transferase_(cytos"/>
    <property type="match status" value="1"/>
</dbReference>
<dbReference type="SFLD" id="SFLDG00358">
    <property type="entry name" value="Main_(cytGST)"/>
    <property type="match status" value="1"/>
</dbReference>
<feature type="domain" description="GST N-terminal" evidence="2">
    <location>
        <begin position="1"/>
        <end position="82"/>
    </location>
</feature>
<dbReference type="GO" id="GO:0016034">
    <property type="term" value="F:maleylacetoacetate isomerase activity"/>
    <property type="evidence" value="ECO:0007669"/>
    <property type="project" value="TreeGrafter"/>
</dbReference>
<evidence type="ECO:0000313" key="4">
    <source>
        <dbReference type="EMBL" id="PAU74282.1"/>
    </source>
</evidence>
<dbReference type="PANTHER" id="PTHR42673:SF21">
    <property type="entry name" value="GLUTATHIONE S-TRANSFERASE YFCF"/>
    <property type="match status" value="1"/>
</dbReference>
<dbReference type="GO" id="GO:0004364">
    <property type="term" value="F:glutathione transferase activity"/>
    <property type="evidence" value="ECO:0007669"/>
    <property type="project" value="TreeGrafter"/>
</dbReference>
<dbReference type="CDD" id="cd03191">
    <property type="entry name" value="GST_C_Zeta"/>
    <property type="match status" value="1"/>
</dbReference>
<dbReference type="CDD" id="cd03042">
    <property type="entry name" value="GST_N_Zeta"/>
    <property type="match status" value="1"/>
</dbReference>
<keyword evidence="5" id="KW-1185">Reference proteome</keyword>
<dbReference type="Gene3D" id="3.40.30.10">
    <property type="entry name" value="Glutaredoxin"/>
    <property type="match status" value="1"/>
</dbReference>
<name>A0A2A2EPK0_9GAMM</name>
<dbReference type="PROSITE" id="PS50405">
    <property type="entry name" value="GST_CTER"/>
    <property type="match status" value="1"/>
</dbReference>
<dbReference type="NCBIfam" id="TIGR01262">
    <property type="entry name" value="maiA"/>
    <property type="match status" value="1"/>
</dbReference>
<organism evidence="4 5">
    <name type="scientific">Halomonas salipaludis</name>
    <dbReference type="NCBI Taxonomy" id="2032625"/>
    <lineage>
        <taxon>Bacteria</taxon>
        <taxon>Pseudomonadati</taxon>
        <taxon>Pseudomonadota</taxon>
        <taxon>Gammaproteobacteria</taxon>
        <taxon>Oceanospirillales</taxon>
        <taxon>Halomonadaceae</taxon>
        <taxon>Halomonas</taxon>
    </lineage>
</organism>
<dbReference type="InterPro" id="IPR004045">
    <property type="entry name" value="Glutathione_S-Trfase_N"/>
</dbReference>
<proteinExistence type="inferred from homology"/>
<dbReference type="Pfam" id="PF13417">
    <property type="entry name" value="GST_N_3"/>
    <property type="match status" value="1"/>
</dbReference>
<dbReference type="InterPro" id="IPR036282">
    <property type="entry name" value="Glutathione-S-Trfase_C_sf"/>
</dbReference>
<dbReference type="InterPro" id="IPR034333">
    <property type="entry name" value="GST_Zeta_N"/>
</dbReference>
<protein>
    <submittedName>
        <fullName evidence="4">Maleylacetoacetate isomerase</fullName>
    </submittedName>
</protein>
<comment type="caution">
    <text evidence="4">The sequence shown here is derived from an EMBL/GenBank/DDBJ whole genome shotgun (WGS) entry which is preliminary data.</text>
</comment>
<feature type="domain" description="GST C-terminal" evidence="3">
    <location>
        <begin position="87"/>
        <end position="214"/>
    </location>
</feature>
<dbReference type="GO" id="GO:0006749">
    <property type="term" value="P:glutathione metabolic process"/>
    <property type="evidence" value="ECO:0007669"/>
    <property type="project" value="TreeGrafter"/>
</dbReference>
<sequence length="214" mass="23447">MTTLYGYYRSSAAYRVRIVLNLKGLAYDQVPVDLVKGGQRSEESLARNPQGLVPVLETDDGVQLTQSLAICEYLEECHPTPPLLPADPAGRARVRALAQLIACEMHPLNNLRVLRYLVDELGASDAAKLAWYRHWIAEGFSALEAQLSRAAGSGDFCHGDCPTLADACLVPQVFNAERFDCDLGDYPRIQYIVANCRALPAFEQAAPAAQPDAR</sequence>
<dbReference type="OrthoDB" id="509852at2"/>
<dbReference type="GO" id="GO:0006559">
    <property type="term" value="P:L-phenylalanine catabolic process"/>
    <property type="evidence" value="ECO:0007669"/>
    <property type="project" value="TreeGrafter"/>
</dbReference>
<dbReference type="Gene3D" id="1.20.1050.10">
    <property type="match status" value="1"/>
</dbReference>
<dbReference type="InterPro" id="IPR036249">
    <property type="entry name" value="Thioredoxin-like_sf"/>
</dbReference>
<dbReference type="Proteomes" id="UP000217771">
    <property type="component" value="Unassembled WGS sequence"/>
</dbReference>
<dbReference type="InterPro" id="IPR034330">
    <property type="entry name" value="GST_Zeta_C"/>
</dbReference>
<evidence type="ECO:0000256" key="1">
    <source>
        <dbReference type="ARBA" id="ARBA00010007"/>
    </source>
</evidence>
<dbReference type="GO" id="GO:0005737">
    <property type="term" value="C:cytoplasm"/>
    <property type="evidence" value="ECO:0007669"/>
    <property type="project" value="InterPro"/>
</dbReference>
<dbReference type="InterPro" id="IPR040079">
    <property type="entry name" value="Glutathione_S-Trfase"/>
</dbReference>
<gene>
    <name evidence="4" type="primary">maiA</name>
    <name evidence="4" type="ORF">CK498_23440</name>
</gene>
<evidence type="ECO:0000313" key="5">
    <source>
        <dbReference type="Proteomes" id="UP000217771"/>
    </source>
</evidence>
<dbReference type="SUPFAM" id="SSF47616">
    <property type="entry name" value="GST C-terminal domain-like"/>
    <property type="match status" value="1"/>
</dbReference>
<comment type="similarity">
    <text evidence="1">Belongs to the GST superfamily. Zeta family.</text>
</comment>
<dbReference type="PROSITE" id="PS50404">
    <property type="entry name" value="GST_NTER"/>
    <property type="match status" value="1"/>
</dbReference>
<evidence type="ECO:0000259" key="3">
    <source>
        <dbReference type="PROSITE" id="PS50405"/>
    </source>
</evidence>
<dbReference type="InterPro" id="IPR010987">
    <property type="entry name" value="Glutathione-S-Trfase_C-like"/>
</dbReference>
<keyword evidence="4" id="KW-0413">Isomerase</keyword>
<dbReference type="PANTHER" id="PTHR42673">
    <property type="entry name" value="MALEYLACETOACETATE ISOMERASE"/>
    <property type="match status" value="1"/>
</dbReference>
<dbReference type="InterPro" id="IPR005955">
    <property type="entry name" value="GST_Zeta"/>
</dbReference>
<dbReference type="EMBL" id="NSKB01000012">
    <property type="protein sequence ID" value="PAU74282.1"/>
    <property type="molecule type" value="Genomic_DNA"/>
</dbReference>
<dbReference type="AlphaFoldDB" id="A0A2A2EPK0"/>
<dbReference type="RefSeq" id="WP_095623268.1">
    <property type="nucleotide sequence ID" value="NZ_NSKB01000012.1"/>
</dbReference>
<evidence type="ECO:0000259" key="2">
    <source>
        <dbReference type="PROSITE" id="PS50404"/>
    </source>
</evidence>
<dbReference type="SUPFAM" id="SSF52833">
    <property type="entry name" value="Thioredoxin-like"/>
    <property type="match status" value="1"/>
</dbReference>
<dbReference type="FunFam" id="1.20.1050.10:FF:000017">
    <property type="entry name" value="Maleylacetoacetate isomerase"/>
    <property type="match status" value="1"/>
</dbReference>
<reference evidence="4 5" key="1">
    <citation type="submission" date="2017-08" db="EMBL/GenBank/DDBJ databases">
        <title>Halomonas alkalisoli sp. nov., isolated from saline alkaline soil.</title>
        <authorList>
            <person name="Wang D."/>
            <person name="Zhang G."/>
        </authorList>
    </citation>
    <scope>NUCLEOTIDE SEQUENCE [LARGE SCALE GENOMIC DNA]</scope>
    <source>
        <strain evidence="4 5">WRN001</strain>
    </source>
</reference>
<accession>A0A2A2EPK0</accession>